<dbReference type="SMART" id="SM01296">
    <property type="entry name" value="N2227"/>
    <property type="match status" value="1"/>
</dbReference>
<dbReference type="OrthoDB" id="978at2759"/>
<sequence length="410" mass="47024">MDAQSDTNFLLTRFSILLLIYSLSAQIVPNSKLPIVVFLVGMASSIYKTNAFSWLIKKFIQQDLTSDRQDLINAVASFKSYRSRALAWNNRKLKNLKRISYEDFKQAKEIGYFEHIHNTDKAIETNAKLAKKIAEEAITRYGITELEQRSALYKDNSRVIEALCHFTRDWTELGDPELKPLFDYINTNINNSIPTAEERAKTVVVVPGSGLGRVAHELASMTPQFASVHSVEFSQLMYLCNEFVYSSKPESFKIHPFIHTYSHHVSEQNQLRSTSFKRITEKPGNLVNNYGDFRKFQVPDIDQYDNVVIVTAFFIDTAENLFQYFDGIEKLIGHKKGLWINIGPLKYGTAPKVEFSLEELRKLRKLRGWKDVDEPKPYGAEISGYLTDTKGLWQGYYGLGRWTSSFTASK</sequence>
<dbReference type="Pfam" id="PF07942">
    <property type="entry name" value="CARME"/>
    <property type="match status" value="1"/>
</dbReference>
<organism evidence="1 2">
    <name type="scientific">Wickerhamomyces anomalus (strain ATCC 58044 / CBS 1984 / NCYC 433 / NRRL Y-366-8)</name>
    <name type="common">Yeast</name>
    <name type="synonym">Hansenula anomala</name>
    <dbReference type="NCBI Taxonomy" id="683960"/>
    <lineage>
        <taxon>Eukaryota</taxon>
        <taxon>Fungi</taxon>
        <taxon>Dikarya</taxon>
        <taxon>Ascomycota</taxon>
        <taxon>Saccharomycotina</taxon>
        <taxon>Saccharomycetes</taxon>
        <taxon>Phaffomycetales</taxon>
        <taxon>Wickerhamomycetaceae</taxon>
        <taxon>Wickerhamomyces</taxon>
    </lineage>
</organism>
<dbReference type="RefSeq" id="XP_019042066.1">
    <property type="nucleotide sequence ID" value="XM_019184488.1"/>
</dbReference>
<evidence type="ECO:0000313" key="1">
    <source>
        <dbReference type="EMBL" id="ODQ62859.1"/>
    </source>
</evidence>
<dbReference type="GO" id="GO:0008757">
    <property type="term" value="F:S-adenosylmethionine-dependent methyltransferase activity"/>
    <property type="evidence" value="ECO:0007669"/>
    <property type="project" value="InterPro"/>
</dbReference>
<dbReference type="SUPFAM" id="SSF53335">
    <property type="entry name" value="S-adenosyl-L-methionine-dependent methyltransferases"/>
    <property type="match status" value="1"/>
</dbReference>
<dbReference type="EMBL" id="KV454208">
    <property type="protein sequence ID" value="ODQ62859.1"/>
    <property type="molecule type" value="Genomic_DNA"/>
</dbReference>
<gene>
    <name evidence="1" type="ORF">WICANDRAFT_77020</name>
</gene>
<reference evidence="1 2" key="1">
    <citation type="journal article" date="2016" name="Proc. Natl. Acad. Sci. U.S.A.">
        <title>Comparative genomics of biotechnologically important yeasts.</title>
        <authorList>
            <person name="Riley R."/>
            <person name="Haridas S."/>
            <person name="Wolfe K.H."/>
            <person name="Lopes M.R."/>
            <person name="Hittinger C.T."/>
            <person name="Goeker M."/>
            <person name="Salamov A.A."/>
            <person name="Wisecaver J.H."/>
            <person name="Long T.M."/>
            <person name="Calvey C.H."/>
            <person name="Aerts A.L."/>
            <person name="Barry K.W."/>
            <person name="Choi C."/>
            <person name="Clum A."/>
            <person name="Coughlan A.Y."/>
            <person name="Deshpande S."/>
            <person name="Douglass A.P."/>
            <person name="Hanson S.J."/>
            <person name="Klenk H.-P."/>
            <person name="LaButti K.M."/>
            <person name="Lapidus A."/>
            <person name="Lindquist E.A."/>
            <person name="Lipzen A.M."/>
            <person name="Meier-Kolthoff J.P."/>
            <person name="Ohm R.A."/>
            <person name="Otillar R.P."/>
            <person name="Pangilinan J.L."/>
            <person name="Peng Y."/>
            <person name="Rokas A."/>
            <person name="Rosa C.A."/>
            <person name="Scheuner C."/>
            <person name="Sibirny A.A."/>
            <person name="Slot J.C."/>
            <person name="Stielow J.B."/>
            <person name="Sun H."/>
            <person name="Kurtzman C.P."/>
            <person name="Blackwell M."/>
            <person name="Grigoriev I.V."/>
            <person name="Jeffries T.W."/>
        </authorList>
    </citation>
    <scope>NUCLEOTIDE SEQUENCE [LARGE SCALE GENOMIC DNA]</scope>
    <source>
        <strain evidence="2">ATCC 58044 / CBS 1984 / NCYC 433 / NRRL Y-366-8</strain>
    </source>
</reference>
<dbReference type="Proteomes" id="UP000094112">
    <property type="component" value="Unassembled WGS sequence"/>
</dbReference>
<dbReference type="PANTHER" id="PTHR12303:SF11">
    <property type="entry name" value="AER338CP"/>
    <property type="match status" value="1"/>
</dbReference>
<dbReference type="STRING" id="683960.A0A1E3PBR2"/>
<keyword evidence="2" id="KW-1185">Reference proteome</keyword>
<name>A0A1E3PBR2_WICAA</name>
<dbReference type="PANTHER" id="PTHR12303">
    <property type="entry name" value="CARNOSINE N-METHYLTRANSFERASE"/>
    <property type="match status" value="1"/>
</dbReference>
<proteinExistence type="predicted"/>
<dbReference type="InterPro" id="IPR012901">
    <property type="entry name" value="CARME"/>
</dbReference>
<dbReference type="AlphaFoldDB" id="A0A1E3PBR2"/>
<protein>
    <submittedName>
        <fullName evidence="1">Uncharacterized protein</fullName>
    </submittedName>
</protein>
<accession>A0A1E3PBR2</accession>
<dbReference type="GeneID" id="30201734"/>
<dbReference type="InterPro" id="IPR029063">
    <property type="entry name" value="SAM-dependent_MTases_sf"/>
</dbReference>
<evidence type="ECO:0000313" key="2">
    <source>
        <dbReference type="Proteomes" id="UP000094112"/>
    </source>
</evidence>